<evidence type="ECO:0000259" key="7">
    <source>
        <dbReference type="Pfam" id="PF14527"/>
    </source>
</evidence>
<evidence type="ECO:0000256" key="3">
    <source>
        <dbReference type="ARBA" id="ARBA00023306"/>
    </source>
</evidence>
<accession>A0ABM7I6S7</accession>
<comment type="similarity">
    <text evidence="4">Belongs to the WhiA family.</text>
</comment>
<reference evidence="8 9" key="1">
    <citation type="journal article" date="2019" name="Emerg. Microbes Infect.">
        <title>Comprehensive subspecies identification of 175 nontuberculous mycobacteria species based on 7547 genomic profiles.</title>
        <authorList>
            <person name="Matsumoto Y."/>
            <person name="Kinjo T."/>
            <person name="Motooka D."/>
            <person name="Nabeya D."/>
            <person name="Jung N."/>
            <person name="Uechi K."/>
            <person name="Horii T."/>
            <person name="Iida T."/>
            <person name="Fujita J."/>
            <person name="Nakamura S."/>
        </authorList>
    </citation>
    <scope>NUCLEOTIDE SEQUENCE [LARGE SCALE GENOMIC DNA]</scope>
    <source>
        <strain evidence="8 9">JCM 15296</strain>
    </source>
</reference>
<keyword evidence="9" id="KW-1185">Reference proteome</keyword>
<protein>
    <recommendedName>
        <fullName evidence="4">Probable cell division protein WhiA</fullName>
    </recommendedName>
</protein>
<evidence type="ECO:0000313" key="8">
    <source>
        <dbReference type="EMBL" id="BBX82238.1"/>
    </source>
</evidence>
<dbReference type="HAMAP" id="MF_01420">
    <property type="entry name" value="HTH_type_WhiA"/>
    <property type="match status" value="1"/>
</dbReference>
<evidence type="ECO:0000256" key="1">
    <source>
        <dbReference type="ARBA" id="ARBA00022618"/>
    </source>
</evidence>
<dbReference type="NCBIfam" id="TIGR00647">
    <property type="entry name" value="DNA_bind_WhiA"/>
    <property type="match status" value="1"/>
</dbReference>
<comment type="function">
    <text evidence="4">Involved in cell division and chromosome segregation.</text>
</comment>
<dbReference type="Pfam" id="PF14527">
    <property type="entry name" value="LAGLIDADG_WhiA"/>
    <property type="match status" value="1"/>
</dbReference>
<name>A0ABM7I6S7_9MYCO</name>
<dbReference type="EMBL" id="AP022577">
    <property type="protein sequence ID" value="BBX82238.1"/>
    <property type="molecule type" value="Genomic_DNA"/>
</dbReference>
<dbReference type="Gene3D" id="3.10.28.10">
    <property type="entry name" value="Homing endonucleases"/>
    <property type="match status" value="1"/>
</dbReference>
<keyword evidence="2 4" id="KW-0238">DNA-binding</keyword>
<sequence>MAIPMTSEIRDELSKMTTTHAGCRQAQLSTVLRIAAELRVRNGLVLTAEVDTATMARYLRREIAALHGVTASAHVLQRRSGGAGGRYCVRVESGGQLARSAGLIDHRGIPAAGLPTAVVGGSPGEVAAAWRGAFLAGGTLTGLGRSAVVEIRCPSTETAYALASCARRLGVAPLVRESHGIDRVIVRDGADIVTLLSRMGAVNSLAEWQRRTARQHLQRWANLDDANAQRTAVAAAATCERVEHALALLGDSTPAHLASTGALRVLHSQASLEELGRFSEPPLTKDAVAGRLRRLLALADKHVADAAAHTVETDELGTPVLVSAGASEGRV</sequence>
<dbReference type="PANTHER" id="PTHR37307">
    <property type="entry name" value="CELL DIVISION PROTEIN WHIA-RELATED"/>
    <property type="match status" value="1"/>
</dbReference>
<feature type="domain" description="Sporulation transcription regulator WhiA N-terminal" evidence="6">
    <location>
        <begin position="23"/>
        <end position="103"/>
    </location>
</feature>
<dbReference type="InterPro" id="IPR003802">
    <property type="entry name" value="Sporulation_regulator_WhiA"/>
</dbReference>
<dbReference type="Proteomes" id="UP000465609">
    <property type="component" value="Chromosome"/>
</dbReference>
<evidence type="ECO:0000259" key="5">
    <source>
        <dbReference type="Pfam" id="PF02650"/>
    </source>
</evidence>
<dbReference type="Pfam" id="PF02650">
    <property type="entry name" value="HTH_WhiA"/>
    <property type="match status" value="1"/>
</dbReference>
<dbReference type="InterPro" id="IPR018478">
    <property type="entry name" value="Sporu_reg_WhiA_N_dom"/>
</dbReference>
<dbReference type="InterPro" id="IPR039518">
    <property type="entry name" value="WhiA_LAGLIDADG_dom"/>
</dbReference>
<feature type="domain" description="WhiA LAGLIDADG-like" evidence="7">
    <location>
        <begin position="127"/>
        <end position="215"/>
    </location>
</feature>
<dbReference type="InterPro" id="IPR023054">
    <property type="entry name" value="Sporulation_regulator_WhiA_C"/>
</dbReference>
<organism evidence="8 9">
    <name type="scientific">Mycolicibacterium aubagnense</name>
    <dbReference type="NCBI Taxonomy" id="319707"/>
    <lineage>
        <taxon>Bacteria</taxon>
        <taxon>Bacillati</taxon>
        <taxon>Actinomycetota</taxon>
        <taxon>Actinomycetes</taxon>
        <taxon>Mycobacteriales</taxon>
        <taxon>Mycobacteriaceae</taxon>
        <taxon>Mycolicibacterium</taxon>
    </lineage>
</organism>
<feature type="domain" description="Sporulation regulator WhiA C-terminal" evidence="5">
    <location>
        <begin position="218"/>
        <end position="299"/>
    </location>
</feature>
<evidence type="ECO:0000256" key="4">
    <source>
        <dbReference type="HAMAP-Rule" id="MF_01420"/>
    </source>
</evidence>
<keyword evidence="3 4" id="KW-0131">Cell cycle</keyword>
<dbReference type="InterPro" id="IPR027434">
    <property type="entry name" value="Homing_endonucl"/>
</dbReference>
<proteinExistence type="inferred from homology"/>
<dbReference type="Pfam" id="PF10298">
    <property type="entry name" value="WhiA_N"/>
    <property type="match status" value="1"/>
</dbReference>
<keyword evidence="1 4" id="KW-0132">Cell division</keyword>
<gene>
    <name evidence="8" type="primary">whiA_1</name>
    <name evidence="4" type="synonym">whiA</name>
    <name evidence="8" type="ORF">MAUB_01110</name>
</gene>
<dbReference type="PANTHER" id="PTHR37307:SF1">
    <property type="entry name" value="CELL DIVISION PROTEIN WHIA-RELATED"/>
    <property type="match status" value="1"/>
</dbReference>
<evidence type="ECO:0000256" key="2">
    <source>
        <dbReference type="ARBA" id="ARBA00023125"/>
    </source>
</evidence>
<evidence type="ECO:0000313" key="9">
    <source>
        <dbReference type="Proteomes" id="UP000465609"/>
    </source>
</evidence>
<evidence type="ECO:0000259" key="6">
    <source>
        <dbReference type="Pfam" id="PF10298"/>
    </source>
</evidence>